<organism evidence="2">
    <name type="scientific">Arundo donax</name>
    <name type="common">Giant reed</name>
    <name type="synonym">Donax arundinaceus</name>
    <dbReference type="NCBI Taxonomy" id="35708"/>
    <lineage>
        <taxon>Eukaryota</taxon>
        <taxon>Viridiplantae</taxon>
        <taxon>Streptophyta</taxon>
        <taxon>Embryophyta</taxon>
        <taxon>Tracheophyta</taxon>
        <taxon>Spermatophyta</taxon>
        <taxon>Magnoliopsida</taxon>
        <taxon>Liliopsida</taxon>
        <taxon>Poales</taxon>
        <taxon>Poaceae</taxon>
        <taxon>PACMAD clade</taxon>
        <taxon>Arundinoideae</taxon>
        <taxon>Arundineae</taxon>
        <taxon>Arundo</taxon>
    </lineage>
</organism>
<reference evidence="2" key="2">
    <citation type="journal article" date="2015" name="Data Brief">
        <title>Shoot transcriptome of the giant reed, Arundo donax.</title>
        <authorList>
            <person name="Barrero R.A."/>
            <person name="Guerrero F.D."/>
            <person name="Moolhuijzen P."/>
            <person name="Goolsby J.A."/>
            <person name="Tidwell J."/>
            <person name="Bellgard S.E."/>
            <person name="Bellgard M.I."/>
        </authorList>
    </citation>
    <scope>NUCLEOTIDE SEQUENCE</scope>
    <source>
        <tissue evidence="2">Shoot tissue taken approximately 20 cm above the soil surface</tissue>
    </source>
</reference>
<evidence type="ECO:0000313" key="2">
    <source>
        <dbReference type="EMBL" id="JAD70349.1"/>
    </source>
</evidence>
<proteinExistence type="predicted"/>
<dbReference type="AlphaFoldDB" id="A0A0A9C221"/>
<sequence length="54" mass="5641">MRNGLKAAGSMWQWSSAWRPRRHALEAAARASSSSAALSCGGKGRATGGRRPAT</sequence>
<feature type="region of interest" description="Disordered" evidence="1">
    <location>
        <begin position="29"/>
        <end position="54"/>
    </location>
</feature>
<accession>A0A0A9C221</accession>
<feature type="compositionally biased region" description="Low complexity" evidence="1">
    <location>
        <begin position="29"/>
        <end position="39"/>
    </location>
</feature>
<reference evidence="2" key="1">
    <citation type="submission" date="2014-09" db="EMBL/GenBank/DDBJ databases">
        <authorList>
            <person name="Magalhaes I.L.F."/>
            <person name="Oliveira U."/>
            <person name="Santos F.R."/>
            <person name="Vidigal T.H.D.A."/>
            <person name="Brescovit A.D."/>
            <person name="Santos A.J."/>
        </authorList>
    </citation>
    <scope>NUCLEOTIDE SEQUENCE</scope>
    <source>
        <tissue evidence="2">Shoot tissue taken approximately 20 cm above the soil surface</tissue>
    </source>
</reference>
<evidence type="ECO:0000256" key="1">
    <source>
        <dbReference type="SAM" id="MobiDB-lite"/>
    </source>
</evidence>
<dbReference type="EMBL" id="GBRH01227546">
    <property type="protein sequence ID" value="JAD70349.1"/>
    <property type="molecule type" value="Transcribed_RNA"/>
</dbReference>
<name>A0A0A9C221_ARUDO</name>
<protein>
    <submittedName>
        <fullName evidence="2">Uncharacterized protein</fullName>
    </submittedName>
</protein>